<comment type="caution">
    <text evidence="7">The sequence shown here is derived from an EMBL/GenBank/DDBJ whole genome shotgun (WGS) entry which is preliminary data.</text>
</comment>
<keyword evidence="6" id="KW-0812">Transmembrane</keyword>
<dbReference type="GO" id="GO:0020037">
    <property type="term" value="F:heme binding"/>
    <property type="evidence" value="ECO:0007669"/>
    <property type="project" value="InterPro"/>
</dbReference>
<evidence type="ECO:0000256" key="1">
    <source>
        <dbReference type="ARBA" id="ARBA00010617"/>
    </source>
</evidence>
<accession>A0AAN8VW32</accession>
<keyword evidence="3" id="KW-0479">Metal-binding</keyword>
<keyword evidence="8" id="KW-1185">Reference proteome</keyword>
<dbReference type="GO" id="GO:0016705">
    <property type="term" value="F:oxidoreductase activity, acting on paired donors, with incorporation or reduction of molecular oxygen"/>
    <property type="evidence" value="ECO:0007669"/>
    <property type="project" value="InterPro"/>
</dbReference>
<dbReference type="GO" id="GO:0005506">
    <property type="term" value="F:iron ion binding"/>
    <property type="evidence" value="ECO:0007669"/>
    <property type="project" value="InterPro"/>
</dbReference>
<dbReference type="PANTHER" id="PTHR47955:SF8">
    <property type="entry name" value="CYTOCHROME P450 71D11-LIKE"/>
    <property type="match status" value="1"/>
</dbReference>
<dbReference type="EMBL" id="JBAMMX010000008">
    <property type="protein sequence ID" value="KAK6934572.1"/>
    <property type="molecule type" value="Genomic_DNA"/>
</dbReference>
<evidence type="ECO:0000313" key="7">
    <source>
        <dbReference type="EMBL" id="KAK6934572.1"/>
    </source>
</evidence>
<dbReference type="Gene3D" id="1.10.630.10">
    <property type="entry name" value="Cytochrome P450"/>
    <property type="match status" value="3"/>
</dbReference>
<keyword evidence="4" id="KW-0560">Oxidoreductase</keyword>
<gene>
    <name evidence="7" type="ORF">RJ641_034727</name>
</gene>
<dbReference type="AlphaFoldDB" id="A0AAN8VW32"/>
<dbReference type="PANTHER" id="PTHR47955">
    <property type="entry name" value="CYTOCHROME P450 FAMILY 71 PROTEIN"/>
    <property type="match status" value="1"/>
</dbReference>
<proteinExistence type="inferred from homology"/>
<dbReference type="Pfam" id="PF00067">
    <property type="entry name" value="p450"/>
    <property type="match status" value="3"/>
</dbReference>
<protein>
    <submittedName>
        <fullName evidence="7">Cytochrome P450</fullName>
    </submittedName>
</protein>
<evidence type="ECO:0000256" key="6">
    <source>
        <dbReference type="SAM" id="Phobius"/>
    </source>
</evidence>
<keyword evidence="6" id="KW-1133">Transmembrane helix</keyword>
<keyword evidence="5" id="KW-0408">Iron</keyword>
<sequence length="857" mass="96652">MRPKIEKMHRKVDKMLESIVDVHKVSSEKAKKTEVEAEEEDLVDVLLKLQQGEDLEFSVTNENVKAVILATRLPLGADLGPCSATLDTCSYQHNTSHWYFLVRTLMELQFPSFSLIIAFLLFSFTFVRVGKRLNLISPGPKLPPGPWKLPLIGNMHQLVGSQPHHVFASLTKIYGPIMHLKVGERSTVVVSSPEIAEQIMRTHDLNFAYRPYLLASKILSYESTTIASAPYGNYWRELRKICMIEVLSAKRVESFRSLREEEVSSLIETTKMEAGSPVNLTEKLFAVTNRISARTAFGKKCKSLEEIISAIKEGLRLRGGFSIADLYPSVKVLEVISGMKLKLAKVRHEIDRVLDNIINEHKERKKTTSYNRDDKEEDDLVDVLLRIQENDELAFPLTTNNIKAILLVLSYESASASGNYQRQRRSQKNQPCCRPPSAVLSHLVVKSDTLLSRPILLLVSPSLSSYYLGIKKRFKPINSTPKLPPGPWKLPLIGNMHQLVGAQIHHLLADLAKIYGPLMRLKLGELSVVVVSSAEIAEEIMKTHDINFAQRPYLLASRIMSYDSTGIGFSPYGTYWRHVRKICVLELLSAKRVRSFQFLREEEVSSFIESIRPKVGSPINLSEKILSLTYGISARSAFGKCCEDQEAVISAVKEAMRLGAGFGIVDLYPSLKMLQYITGIRSKLEKLQRKTDRVLENIINEHRERKRNVSSYEVDKEEDDLVDVLLKIQEDVELEVPLTTDNIKAVILFPSSLYSSPFLLFTFMILKKGKKFKQVGSSPKLPPGPWKQPLIGNMHQLVGSRPHHFLTDLSKIYGPLMHLKLGEVSMLIVSSPEIAEEILSEKIFSLTYGITARAAFG</sequence>
<evidence type="ECO:0000256" key="5">
    <source>
        <dbReference type="ARBA" id="ARBA00023004"/>
    </source>
</evidence>
<dbReference type="InterPro" id="IPR001128">
    <property type="entry name" value="Cyt_P450"/>
</dbReference>
<evidence type="ECO:0000256" key="3">
    <source>
        <dbReference type="ARBA" id="ARBA00022723"/>
    </source>
</evidence>
<organism evidence="7 8">
    <name type="scientific">Dillenia turbinata</name>
    <dbReference type="NCBI Taxonomy" id="194707"/>
    <lineage>
        <taxon>Eukaryota</taxon>
        <taxon>Viridiplantae</taxon>
        <taxon>Streptophyta</taxon>
        <taxon>Embryophyta</taxon>
        <taxon>Tracheophyta</taxon>
        <taxon>Spermatophyta</taxon>
        <taxon>Magnoliopsida</taxon>
        <taxon>eudicotyledons</taxon>
        <taxon>Gunneridae</taxon>
        <taxon>Pentapetalae</taxon>
        <taxon>Dilleniales</taxon>
        <taxon>Dilleniaceae</taxon>
        <taxon>Dillenia</taxon>
    </lineage>
</organism>
<dbReference type="SUPFAM" id="SSF48264">
    <property type="entry name" value="Cytochrome P450"/>
    <property type="match status" value="3"/>
</dbReference>
<reference evidence="7 8" key="1">
    <citation type="submission" date="2023-12" db="EMBL/GenBank/DDBJ databases">
        <title>A high-quality genome assembly for Dillenia turbinata (Dilleniales).</title>
        <authorList>
            <person name="Chanderbali A."/>
        </authorList>
    </citation>
    <scope>NUCLEOTIDE SEQUENCE [LARGE SCALE GENOMIC DNA]</scope>
    <source>
        <strain evidence="7">LSX21</strain>
        <tissue evidence="7">Leaf</tissue>
    </source>
</reference>
<evidence type="ECO:0000313" key="8">
    <source>
        <dbReference type="Proteomes" id="UP001370490"/>
    </source>
</evidence>
<feature type="transmembrane region" description="Helical" evidence="6">
    <location>
        <begin position="108"/>
        <end position="127"/>
    </location>
</feature>
<evidence type="ECO:0000256" key="4">
    <source>
        <dbReference type="ARBA" id="ARBA00023002"/>
    </source>
</evidence>
<comment type="similarity">
    <text evidence="1">Belongs to the cytochrome P450 family.</text>
</comment>
<dbReference type="InterPro" id="IPR036396">
    <property type="entry name" value="Cyt_P450_sf"/>
</dbReference>
<evidence type="ECO:0000256" key="2">
    <source>
        <dbReference type="ARBA" id="ARBA00022617"/>
    </source>
</evidence>
<keyword evidence="2" id="KW-0349">Heme</keyword>
<keyword evidence="6" id="KW-0472">Membrane</keyword>
<name>A0AAN8VW32_9MAGN</name>
<dbReference type="GO" id="GO:0004497">
    <property type="term" value="F:monooxygenase activity"/>
    <property type="evidence" value="ECO:0007669"/>
    <property type="project" value="InterPro"/>
</dbReference>
<dbReference type="Proteomes" id="UP001370490">
    <property type="component" value="Unassembled WGS sequence"/>
</dbReference>